<protein>
    <submittedName>
        <fullName evidence="1">Uncharacterized protein</fullName>
    </submittedName>
</protein>
<gene>
    <name evidence="1" type="ORF">N5925_03405</name>
</gene>
<dbReference type="EMBL" id="JAODIR010000011">
    <property type="protein sequence ID" value="MDD2167668.1"/>
    <property type="molecule type" value="Genomic_DNA"/>
</dbReference>
<dbReference type="AlphaFoldDB" id="A0A084EYT5"/>
<comment type="caution">
    <text evidence="1">The sequence shown here is derived from an EMBL/GenBank/DDBJ whole genome shotgun (WGS) entry which is preliminary data.</text>
</comment>
<dbReference type="RefSeq" id="WP_005712911.1">
    <property type="nucleotide sequence ID" value="NZ_CBCRUP010000024.1"/>
</dbReference>
<dbReference type="Proteomes" id="UP001148834">
    <property type="component" value="Unassembled WGS sequence"/>
</dbReference>
<sequence length="96" mass="11252">METQNIVTNEQVFEKLCAIEELLLSPQIEKGLWSIKDVANYMDLSYRHVYENIVTDPRFPAPVDIPGKDGAKPKKLYIKTEVISYFERHKQKKNRI</sequence>
<reference evidence="1" key="1">
    <citation type="submission" date="2022-09" db="EMBL/GenBank/DDBJ databases">
        <title>Molecular characterization of Glaesserella parasuis strains circulating in commercial swine farms using whole-genome sequencing.</title>
        <authorList>
            <person name="Mugabi R."/>
            <person name="Clavijo M."/>
            <person name="Li G."/>
        </authorList>
    </citation>
    <scope>NUCLEOTIDE SEQUENCE</scope>
    <source>
        <strain evidence="1">0435-53</strain>
    </source>
</reference>
<dbReference type="OrthoDB" id="5688316at2"/>
<accession>A0A084EYT5</accession>
<evidence type="ECO:0000313" key="1">
    <source>
        <dbReference type="EMBL" id="MDD2167668.1"/>
    </source>
</evidence>
<organism evidence="1 2">
    <name type="scientific">Glaesserella parasuis</name>
    <name type="common">Haemophilus parasuis</name>
    <dbReference type="NCBI Taxonomy" id="738"/>
    <lineage>
        <taxon>Bacteria</taxon>
        <taxon>Pseudomonadati</taxon>
        <taxon>Pseudomonadota</taxon>
        <taxon>Gammaproteobacteria</taxon>
        <taxon>Pasteurellales</taxon>
        <taxon>Pasteurellaceae</taxon>
        <taxon>Glaesserella</taxon>
    </lineage>
</organism>
<name>A0A084EYT5_GLAPU</name>
<proteinExistence type="predicted"/>
<evidence type="ECO:0000313" key="2">
    <source>
        <dbReference type="Proteomes" id="UP001148834"/>
    </source>
</evidence>